<comment type="subcellular location">
    <subcellularLocation>
        <location evidence="1">Membrane</location>
    </subcellularLocation>
</comment>
<reference evidence="7" key="2">
    <citation type="submission" date="2021-04" db="EMBL/GenBank/DDBJ databases">
        <authorList>
            <person name="Gilroy R."/>
        </authorList>
    </citation>
    <scope>NUCLEOTIDE SEQUENCE</scope>
    <source>
        <strain evidence="7">ChiSxjej3B15-24422</strain>
    </source>
</reference>
<dbReference type="GO" id="GO:0000155">
    <property type="term" value="F:phosphorelay sensor kinase activity"/>
    <property type="evidence" value="ECO:0007669"/>
    <property type="project" value="InterPro"/>
</dbReference>
<dbReference type="CDD" id="cd06225">
    <property type="entry name" value="HAMP"/>
    <property type="match status" value="1"/>
</dbReference>
<keyword evidence="3" id="KW-0808">Transferase</keyword>
<keyword evidence="5" id="KW-0812">Transmembrane</keyword>
<evidence type="ECO:0000256" key="4">
    <source>
        <dbReference type="SAM" id="Coils"/>
    </source>
</evidence>
<dbReference type="Gene3D" id="6.10.340.10">
    <property type="match status" value="1"/>
</dbReference>
<dbReference type="PANTHER" id="PTHR34220">
    <property type="entry name" value="SENSOR HISTIDINE KINASE YPDA"/>
    <property type="match status" value="1"/>
</dbReference>
<accession>A0A9D2C895</accession>
<dbReference type="InterPro" id="IPR003660">
    <property type="entry name" value="HAMP_dom"/>
</dbReference>
<dbReference type="SUPFAM" id="SSF55874">
    <property type="entry name" value="ATPase domain of HSP90 chaperone/DNA topoisomerase II/histidine kinase"/>
    <property type="match status" value="1"/>
</dbReference>
<dbReference type="AlphaFoldDB" id="A0A9D2C895"/>
<dbReference type="Pfam" id="PF06580">
    <property type="entry name" value="His_kinase"/>
    <property type="match status" value="1"/>
</dbReference>
<keyword evidence="2" id="KW-0597">Phosphoprotein</keyword>
<dbReference type="InterPro" id="IPR050640">
    <property type="entry name" value="Bact_2-comp_sensor_kinase"/>
</dbReference>
<evidence type="ECO:0000256" key="2">
    <source>
        <dbReference type="ARBA" id="ARBA00022553"/>
    </source>
</evidence>
<comment type="caution">
    <text evidence="7">The sequence shown here is derived from an EMBL/GenBank/DDBJ whole genome shotgun (WGS) entry which is preliminary data.</text>
</comment>
<dbReference type="Proteomes" id="UP000824007">
    <property type="component" value="Unassembled WGS sequence"/>
</dbReference>
<organism evidence="7 8">
    <name type="scientific">Candidatus Eisenbergiella pullistercoris</name>
    <dbReference type="NCBI Taxonomy" id="2838555"/>
    <lineage>
        <taxon>Bacteria</taxon>
        <taxon>Bacillati</taxon>
        <taxon>Bacillota</taxon>
        <taxon>Clostridia</taxon>
        <taxon>Lachnospirales</taxon>
        <taxon>Lachnospiraceae</taxon>
        <taxon>Eisenbergiella</taxon>
    </lineage>
</organism>
<feature type="coiled-coil region" evidence="4">
    <location>
        <begin position="209"/>
        <end position="248"/>
    </location>
</feature>
<feature type="domain" description="HAMP" evidence="6">
    <location>
        <begin position="176"/>
        <end position="228"/>
    </location>
</feature>
<dbReference type="Pfam" id="PF00672">
    <property type="entry name" value="HAMP"/>
    <property type="match status" value="1"/>
</dbReference>
<feature type="non-terminal residue" evidence="7">
    <location>
        <position position="1"/>
    </location>
</feature>
<evidence type="ECO:0000313" key="7">
    <source>
        <dbReference type="EMBL" id="HIY61810.1"/>
    </source>
</evidence>
<dbReference type="GO" id="GO:0016020">
    <property type="term" value="C:membrane"/>
    <property type="evidence" value="ECO:0007669"/>
    <property type="project" value="UniProtKB-SubCell"/>
</dbReference>
<name>A0A9D2C895_9FIRM</name>
<dbReference type="SMART" id="SM00304">
    <property type="entry name" value="HAMP"/>
    <property type="match status" value="1"/>
</dbReference>
<gene>
    <name evidence="7" type="ORF">H9831_14240</name>
</gene>
<dbReference type="SUPFAM" id="SSF158472">
    <property type="entry name" value="HAMP domain-like"/>
    <property type="match status" value="1"/>
</dbReference>
<evidence type="ECO:0000259" key="6">
    <source>
        <dbReference type="PROSITE" id="PS50885"/>
    </source>
</evidence>
<keyword evidence="4" id="KW-0175">Coiled coil</keyword>
<reference evidence="7" key="1">
    <citation type="journal article" date="2021" name="PeerJ">
        <title>Extensive microbial diversity within the chicken gut microbiome revealed by metagenomics and culture.</title>
        <authorList>
            <person name="Gilroy R."/>
            <person name="Ravi A."/>
            <person name="Getino M."/>
            <person name="Pursley I."/>
            <person name="Horton D.L."/>
            <person name="Alikhan N.F."/>
            <person name="Baker D."/>
            <person name="Gharbi K."/>
            <person name="Hall N."/>
            <person name="Watson M."/>
            <person name="Adriaenssens E.M."/>
            <person name="Foster-Nyarko E."/>
            <person name="Jarju S."/>
            <person name="Secka A."/>
            <person name="Antonio M."/>
            <person name="Oren A."/>
            <person name="Chaudhuri R.R."/>
            <person name="La Ragione R."/>
            <person name="Hildebrand F."/>
            <person name="Pallen M.J."/>
        </authorList>
    </citation>
    <scope>NUCLEOTIDE SEQUENCE</scope>
    <source>
        <strain evidence="7">ChiSxjej3B15-24422</strain>
    </source>
</reference>
<evidence type="ECO:0000256" key="5">
    <source>
        <dbReference type="SAM" id="Phobius"/>
    </source>
</evidence>
<dbReference type="EMBL" id="DXDD01000176">
    <property type="protein sequence ID" value="HIY61810.1"/>
    <property type="molecule type" value="Genomic_DNA"/>
</dbReference>
<evidence type="ECO:0000313" key="8">
    <source>
        <dbReference type="Proteomes" id="UP000824007"/>
    </source>
</evidence>
<keyword evidence="7" id="KW-0418">Kinase</keyword>
<dbReference type="PANTHER" id="PTHR34220:SF7">
    <property type="entry name" value="SENSOR HISTIDINE KINASE YPDA"/>
    <property type="match status" value="1"/>
</dbReference>
<feature type="transmembrane region" description="Helical" evidence="5">
    <location>
        <begin position="156"/>
        <end position="178"/>
    </location>
</feature>
<evidence type="ECO:0000256" key="3">
    <source>
        <dbReference type="ARBA" id="ARBA00022679"/>
    </source>
</evidence>
<evidence type="ECO:0000256" key="1">
    <source>
        <dbReference type="ARBA" id="ARBA00004370"/>
    </source>
</evidence>
<protein>
    <submittedName>
        <fullName evidence="7">Histidine kinase</fullName>
    </submittedName>
</protein>
<keyword evidence="5" id="KW-0472">Membrane</keyword>
<proteinExistence type="predicted"/>
<dbReference type="PROSITE" id="PS50885">
    <property type="entry name" value="HAMP"/>
    <property type="match status" value="1"/>
</dbReference>
<dbReference type="InterPro" id="IPR036890">
    <property type="entry name" value="HATPase_C_sf"/>
</dbReference>
<keyword evidence="5" id="KW-1133">Transmembrane helix</keyword>
<sequence length="446" mass="51000">AYELLQACQEKYQTNLLYLDGAYSVVLTRPSTLRSGMPTYLAAATLDISHIQEQLANFSAYNNKNAFMLYHGSHTNIVSCLYSSEMSSEDISAIEGSSFPGLRTDTEDAYFLKLPQPLSDRYLAVACYSSQLQSTFVQLIPLENLRTIPNHFRNFILIYLSLFFLVSFAFALFLYRLVKKPVNDFRESFRSLGDGNFGISIIPSYSYEYNELAENFNKMSSRLEHLVRENFEQTIHIQAAELKQLQAQINPHFLYNSFIFISNMISTGDCRTAEEFLYHLSKYYEYLTRNTGDTVSLKEEYTHMLNYLSIQDMRFEGMFDLKIEELPESSQTIPVPRLILQPLAENIIRHGLDSGEEEAVIRITTSVRSQSLFCLSIENSGHITEEALHRIQRLLKENGQSESGIGMANINTRLKLYYHDDACGLEAARSVLGGLHVTVVIRREKL</sequence>
<dbReference type="Gene3D" id="3.30.565.10">
    <property type="entry name" value="Histidine kinase-like ATPase, C-terminal domain"/>
    <property type="match status" value="1"/>
</dbReference>
<dbReference type="InterPro" id="IPR010559">
    <property type="entry name" value="Sig_transdc_His_kin_internal"/>
</dbReference>